<proteinExistence type="predicted"/>
<dbReference type="AlphaFoldDB" id="A0A6P1PYG2"/>
<dbReference type="Proteomes" id="UP000464053">
    <property type="component" value="Chromosome"/>
</dbReference>
<evidence type="ECO:0000313" key="2">
    <source>
        <dbReference type="Proteomes" id="UP000464053"/>
    </source>
</evidence>
<dbReference type="EMBL" id="CP028271">
    <property type="protein sequence ID" value="QHM71650.1"/>
    <property type="molecule type" value="Genomic_DNA"/>
</dbReference>
<dbReference type="Pfam" id="PF06252">
    <property type="entry name" value="GemA"/>
    <property type="match status" value="1"/>
</dbReference>
<keyword evidence="2" id="KW-1185">Reference proteome</keyword>
<sequence length="164" mass="19001">MQRANLIKLIHVARRELTLDDDTYRVMIGRVVPGKTSCRDLKPAELERVLHAMQEQGFKRRQPSRTAPAGVTDKIRVIWRIMHREGHVTDGSDKALDAFVQRTTRVKNGGAGVARLAWLRGDQASVVLESLKRWHMRCMLERLPDTGIRRTYERICELYKKTIR</sequence>
<organism evidence="1 2">
    <name type="scientific">Mixta intestinalis</name>
    <dbReference type="NCBI Taxonomy" id="1615494"/>
    <lineage>
        <taxon>Bacteria</taxon>
        <taxon>Pseudomonadati</taxon>
        <taxon>Pseudomonadota</taxon>
        <taxon>Gammaproteobacteria</taxon>
        <taxon>Enterobacterales</taxon>
        <taxon>Erwiniaceae</taxon>
        <taxon>Mixta</taxon>
    </lineage>
</organism>
<dbReference type="OrthoDB" id="7360086at2"/>
<name>A0A6P1PYG2_9GAMM</name>
<protein>
    <recommendedName>
        <fullName evidence="3">Regulatory protein GemA</fullName>
    </recommendedName>
</protein>
<gene>
    <name evidence="1" type="ORF">C7M51_01941</name>
</gene>
<dbReference type="RefSeq" id="WP_160621604.1">
    <property type="nucleotide sequence ID" value="NZ_CP028271.1"/>
</dbReference>
<evidence type="ECO:0000313" key="1">
    <source>
        <dbReference type="EMBL" id="QHM71650.1"/>
    </source>
</evidence>
<reference evidence="1 2" key="1">
    <citation type="submission" date="2018-03" db="EMBL/GenBank/DDBJ databases">
        <title>Pantoea intestinalis SRCM103226 isolated form the mealworm.</title>
        <authorList>
            <person name="Jeong D.-Y."/>
            <person name="Kim J.W."/>
        </authorList>
    </citation>
    <scope>NUCLEOTIDE SEQUENCE [LARGE SCALE GENOMIC DNA]</scope>
    <source>
        <strain evidence="1 2">SRCM103226</strain>
    </source>
</reference>
<evidence type="ECO:0008006" key="3">
    <source>
        <dbReference type="Google" id="ProtNLM"/>
    </source>
</evidence>
<dbReference type="InterPro" id="IPR009363">
    <property type="entry name" value="Phage_Mu_Gp16"/>
</dbReference>
<accession>A0A6P1PYG2</accession>
<dbReference type="KEGG" id="mint:C7M51_01941"/>